<evidence type="ECO:0000313" key="3">
    <source>
        <dbReference type="Proteomes" id="UP000580839"/>
    </source>
</evidence>
<dbReference type="Gene3D" id="3.30.750.24">
    <property type="entry name" value="STAS domain"/>
    <property type="match status" value="1"/>
</dbReference>
<dbReference type="InterPro" id="IPR036513">
    <property type="entry name" value="STAS_dom_sf"/>
</dbReference>
<evidence type="ECO:0000259" key="1">
    <source>
        <dbReference type="PROSITE" id="PS50801"/>
    </source>
</evidence>
<dbReference type="PANTHER" id="PTHR33495:SF2">
    <property type="entry name" value="ANTI-SIGMA FACTOR ANTAGONIST TM_1081-RELATED"/>
    <property type="match status" value="1"/>
</dbReference>
<dbReference type="Proteomes" id="UP000580839">
    <property type="component" value="Unassembled WGS sequence"/>
</dbReference>
<dbReference type="InterPro" id="IPR002645">
    <property type="entry name" value="STAS_dom"/>
</dbReference>
<proteinExistence type="predicted"/>
<comment type="caution">
    <text evidence="2">The sequence shown here is derived from an EMBL/GenBank/DDBJ whole genome shotgun (WGS) entry which is preliminary data.</text>
</comment>
<gene>
    <name evidence="2" type="ORF">HOP12_12710</name>
</gene>
<dbReference type="CDD" id="cd07043">
    <property type="entry name" value="STAS_anti-anti-sigma_factors"/>
    <property type="match status" value="1"/>
</dbReference>
<name>A0A849SGY3_UNCEI</name>
<evidence type="ECO:0000313" key="2">
    <source>
        <dbReference type="EMBL" id="NOT35008.1"/>
    </source>
</evidence>
<dbReference type="SUPFAM" id="SSF52091">
    <property type="entry name" value="SpoIIaa-like"/>
    <property type="match status" value="1"/>
</dbReference>
<dbReference type="Pfam" id="PF01740">
    <property type="entry name" value="STAS"/>
    <property type="match status" value="1"/>
</dbReference>
<dbReference type="AlphaFoldDB" id="A0A849SGY3"/>
<accession>A0A849SGY3</accession>
<dbReference type="PROSITE" id="PS50801">
    <property type="entry name" value="STAS"/>
    <property type="match status" value="1"/>
</dbReference>
<dbReference type="EMBL" id="JABFRW010000163">
    <property type="protein sequence ID" value="NOT35008.1"/>
    <property type="molecule type" value="Genomic_DNA"/>
</dbReference>
<dbReference type="PANTHER" id="PTHR33495">
    <property type="entry name" value="ANTI-SIGMA FACTOR ANTAGONIST TM_1081-RELATED-RELATED"/>
    <property type="match status" value="1"/>
</dbReference>
<protein>
    <submittedName>
        <fullName evidence="2">STAS domain-containing protein</fullName>
    </submittedName>
</protein>
<organism evidence="2 3">
    <name type="scientific">Eiseniibacteriota bacterium</name>
    <dbReference type="NCBI Taxonomy" id="2212470"/>
    <lineage>
        <taxon>Bacteria</taxon>
        <taxon>Candidatus Eiseniibacteriota</taxon>
    </lineage>
</organism>
<sequence length="119" mass="13160">MALKRREVRSIVVYSLRGSFFGDRETDELQKVLLDEAAAGNQHLVLNFSECDALNSVAIGVLMRAYANYKGRGGEIKLCGLGKRLQQLFVMMKLIMLFDHHETEEQAIASFAVGGNAPA</sequence>
<reference evidence="2 3" key="1">
    <citation type="submission" date="2020-04" db="EMBL/GenBank/DDBJ databases">
        <title>Metagenomic profiling of ammonia- and methane-oxidizing microorganisms in a Dutch drinking water treatment plant.</title>
        <authorList>
            <person name="Poghosyan L."/>
            <person name="Leucker S."/>
        </authorList>
    </citation>
    <scope>NUCLEOTIDE SEQUENCE [LARGE SCALE GENOMIC DNA]</scope>
    <source>
        <strain evidence="2">S-RSF-IL-03</strain>
    </source>
</reference>
<feature type="domain" description="STAS" evidence="1">
    <location>
        <begin position="26"/>
        <end position="111"/>
    </location>
</feature>
<dbReference type="GO" id="GO:0043856">
    <property type="term" value="F:anti-sigma factor antagonist activity"/>
    <property type="evidence" value="ECO:0007669"/>
    <property type="project" value="TreeGrafter"/>
</dbReference>